<dbReference type="PRINTS" id="PR02092">
    <property type="entry name" value="HEPBVIRUSXIP"/>
</dbReference>
<dbReference type="AlphaFoldDB" id="A0A8B6C688"/>
<keyword evidence="5" id="KW-0458">Lysosome</keyword>
<dbReference type="Pfam" id="PF16672">
    <property type="entry name" value="LAMTOR5"/>
    <property type="match status" value="1"/>
</dbReference>
<organism evidence="7 8">
    <name type="scientific">Mytilus galloprovincialis</name>
    <name type="common">Mediterranean mussel</name>
    <dbReference type="NCBI Taxonomy" id="29158"/>
    <lineage>
        <taxon>Eukaryota</taxon>
        <taxon>Metazoa</taxon>
        <taxon>Spiralia</taxon>
        <taxon>Lophotrochozoa</taxon>
        <taxon>Mollusca</taxon>
        <taxon>Bivalvia</taxon>
        <taxon>Autobranchia</taxon>
        <taxon>Pteriomorphia</taxon>
        <taxon>Mytilida</taxon>
        <taxon>Mytiloidea</taxon>
        <taxon>Mytilidae</taxon>
        <taxon>Mytilinae</taxon>
        <taxon>Mytilus</taxon>
    </lineage>
</organism>
<evidence type="ECO:0000256" key="1">
    <source>
        <dbReference type="ARBA" id="ARBA00004371"/>
    </source>
</evidence>
<comment type="subcellular location">
    <subcellularLocation>
        <location evidence="2">Cytoplasm</location>
    </subcellularLocation>
    <subcellularLocation>
        <location evidence="1">Lysosome</location>
    </subcellularLocation>
</comment>
<evidence type="ECO:0000313" key="8">
    <source>
        <dbReference type="Proteomes" id="UP000596742"/>
    </source>
</evidence>
<dbReference type="GO" id="GO:0071230">
    <property type="term" value="P:cellular response to amino acid stimulus"/>
    <property type="evidence" value="ECO:0007669"/>
    <property type="project" value="TreeGrafter"/>
</dbReference>
<evidence type="ECO:0000256" key="5">
    <source>
        <dbReference type="ARBA" id="ARBA00023228"/>
    </source>
</evidence>
<dbReference type="EMBL" id="UYJE01001278">
    <property type="protein sequence ID" value="VDI00867.1"/>
    <property type="molecule type" value="Genomic_DNA"/>
</dbReference>
<dbReference type="InterPro" id="IPR024135">
    <property type="entry name" value="LAMTOR5"/>
</dbReference>
<dbReference type="PANTHER" id="PTHR13342:SF2">
    <property type="entry name" value="RAGULATOR COMPLEX PROTEIN LAMTOR5"/>
    <property type="match status" value="1"/>
</dbReference>
<evidence type="ECO:0000256" key="4">
    <source>
        <dbReference type="ARBA" id="ARBA00022490"/>
    </source>
</evidence>
<evidence type="ECO:0000256" key="2">
    <source>
        <dbReference type="ARBA" id="ARBA00004496"/>
    </source>
</evidence>
<keyword evidence="8" id="KW-1185">Reference proteome</keyword>
<dbReference type="Proteomes" id="UP000596742">
    <property type="component" value="Unassembled WGS sequence"/>
</dbReference>
<dbReference type="SUPFAM" id="SSF103196">
    <property type="entry name" value="Roadblock/LC7 domain"/>
    <property type="match status" value="1"/>
</dbReference>
<dbReference type="FunFam" id="3.30.450.30:FF:000005">
    <property type="entry name" value="Ragulator complex protein LAMTOR5 homolog"/>
    <property type="match status" value="1"/>
</dbReference>
<dbReference type="Gene3D" id="3.30.450.30">
    <property type="entry name" value="Dynein light chain 2a, cytoplasmic"/>
    <property type="match status" value="1"/>
</dbReference>
<dbReference type="OrthoDB" id="76862at2759"/>
<evidence type="ECO:0000256" key="3">
    <source>
        <dbReference type="ARBA" id="ARBA00007795"/>
    </source>
</evidence>
<gene>
    <name evidence="7" type="ORF">MGAL_10B063120</name>
</gene>
<accession>A0A8B6C688</accession>
<sequence>MEREVENVYYIRRRILLPVAVQRRKMEKVLEKHLDETFRLPGVAGVLCADENGLCLAAKGVAEKSAAGNIASIAKQAAQLHPNSSTPPVICIESETGSVLIKSEDDITMAIYKSSPT</sequence>
<dbReference type="GO" id="GO:0071986">
    <property type="term" value="C:Ragulator complex"/>
    <property type="evidence" value="ECO:0007669"/>
    <property type="project" value="InterPro"/>
</dbReference>
<proteinExistence type="inferred from homology"/>
<dbReference type="GO" id="GO:0043066">
    <property type="term" value="P:negative regulation of apoptotic process"/>
    <property type="evidence" value="ECO:0007669"/>
    <property type="project" value="InterPro"/>
</dbReference>
<dbReference type="PANTHER" id="PTHR13342">
    <property type="entry name" value="RAGULATOR COMPLEX PROTEIN LAMTOR5"/>
    <property type="match status" value="1"/>
</dbReference>
<dbReference type="GO" id="GO:0005085">
    <property type="term" value="F:guanyl-nucleotide exchange factor activity"/>
    <property type="evidence" value="ECO:0007669"/>
    <property type="project" value="TreeGrafter"/>
</dbReference>
<evidence type="ECO:0000313" key="7">
    <source>
        <dbReference type="EMBL" id="VDI00867.1"/>
    </source>
</evidence>
<comment type="similarity">
    <text evidence="3">Belongs to the LAMTOR5 family.</text>
</comment>
<evidence type="ECO:0000256" key="6">
    <source>
        <dbReference type="ARBA" id="ARBA00032692"/>
    </source>
</evidence>
<dbReference type="GO" id="GO:1904263">
    <property type="term" value="P:positive regulation of TORC1 signaling"/>
    <property type="evidence" value="ECO:0007669"/>
    <property type="project" value="TreeGrafter"/>
</dbReference>
<name>A0A8B6C688_MYTGA</name>
<reference evidence="7" key="1">
    <citation type="submission" date="2018-11" db="EMBL/GenBank/DDBJ databases">
        <authorList>
            <person name="Alioto T."/>
            <person name="Alioto T."/>
        </authorList>
    </citation>
    <scope>NUCLEOTIDE SEQUENCE</scope>
</reference>
<protein>
    <recommendedName>
        <fullName evidence="6">Late endosomal/lysosomal adaptor and MAPK and MTOR activator 5</fullName>
    </recommendedName>
</protein>
<dbReference type="GO" id="GO:0005764">
    <property type="term" value="C:lysosome"/>
    <property type="evidence" value="ECO:0007669"/>
    <property type="project" value="UniProtKB-SubCell"/>
</dbReference>
<comment type="caution">
    <text evidence="7">The sequence shown here is derived from an EMBL/GenBank/DDBJ whole genome shotgun (WGS) entry which is preliminary data.</text>
</comment>
<keyword evidence="4" id="KW-0963">Cytoplasm</keyword>